<keyword evidence="4" id="KW-1185">Reference proteome</keyword>
<dbReference type="GO" id="GO:0003676">
    <property type="term" value="F:nucleic acid binding"/>
    <property type="evidence" value="ECO:0007669"/>
    <property type="project" value="UniProtKB-UniRule"/>
</dbReference>
<comment type="caution">
    <text evidence="3">The sequence shown here is derived from an EMBL/GenBank/DDBJ whole genome shotgun (WGS) entry which is preliminary data.</text>
</comment>
<feature type="compositionally biased region" description="Basic and acidic residues" evidence="1">
    <location>
        <begin position="138"/>
        <end position="147"/>
    </location>
</feature>
<reference evidence="3" key="1">
    <citation type="submission" date="2020-06" db="EMBL/GenBank/DDBJ databases">
        <title>Draft genome of Bugula neritina, a colonial animal packing powerful symbionts and potential medicines.</title>
        <authorList>
            <person name="Rayko M."/>
        </authorList>
    </citation>
    <scope>NUCLEOTIDE SEQUENCE [LARGE SCALE GENOMIC DNA]</scope>
    <source>
        <strain evidence="3">Kwan_BN1</strain>
    </source>
</reference>
<proteinExistence type="predicted"/>
<accession>A0A7J7JUA4</accession>
<dbReference type="InterPro" id="IPR036867">
    <property type="entry name" value="R3H_dom_sf"/>
</dbReference>
<sequence length="239" mass="27389">MDILGSIMSSMDKPPSTVTEEEKRQRNARKQQMEKWKLQENKRIQTFKTKIKARIEDFMKDPKAEKLKLEPMEKVDRALVREITDDAGLTAFAFGQDEVDRHLIIWKRESAPGDDELAVLRRGEEWTEEKGEIIKAKREQMEAERNRKVNHKGPPVKTDYRAKYTHLISQEVGKSGAQDVAANSQYGNVKVENKKDRRTIEETLAERKAKKMKLSEEPSLATPTPSAAQSSSNHMPAKS</sequence>
<feature type="domain" description="R3H" evidence="2">
    <location>
        <begin position="45"/>
        <end position="108"/>
    </location>
</feature>
<evidence type="ECO:0000256" key="1">
    <source>
        <dbReference type="SAM" id="MobiDB-lite"/>
    </source>
</evidence>
<dbReference type="EMBL" id="VXIV02001774">
    <property type="protein sequence ID" value="KAF6029959.1"/>
    <property type="molecule type" value="Genomic_DNA"/>
</dbReference>
<feature type="compositionally biased region" description="Basic and acidic residues" evidence="1">
    <location>
        <begin position="20"/>
        <end position="35"/>
    </location>
</feature>
<evidence type="ECO:0000313" key="3">
    <source>
        <dbReference type="EMBL" id="KAF6029959.1"/>
    </source>
</evidence>
<organism evidence="3 4">
    <name type="scientific">Bugula neritina</name>
    <name type="common">Brown bryozoan</name>
    <name type="synonym">Sertularia neritina</name>
    <dbReference type="NCBI Taxonomy" id="10212"/>
    <lineage>
        <taxon>Eukaryota</taxon>
        <taxon>Metazoa</taxon>
        <taxon>Spiralia</taxon>
        <taxon>Lophotrochozoa</taxon>
        <taxon>Bryozoa</taxon>
        <taxon>Gymnolaemata</taxon>
        <taxon>Cheilostomatida</taxon>
        <taxon>Flustrina</taxon>
        <taxon>Buguloidea</taxon>
        <taxon>Bugulidae</taxon>
        <taxon>Bugula</taxon>
    </lineage>
</organism>
<dbReference type="PANTHER" id="PTHR13498:SF3">
    <property type="entry name" value="SPERM-ASSOCIATED ANTIGEN 7"/>
    <property type="match status" value="1"/>
</dbReference>
<dbReference type="Proteomes" id="UP000593567">
    <property type="component" value="Unassembled WGS sequence"/>
</dbReference>
<name>A0A7J7JUA4_BUGNE</name>
<dbReference type="Pfam" id="PF01424">
    <property type="entry name" value="R3H"/>
    <property type="match status" value="1"/>
</dbReference>
<dbReference type="SUPFAM" id="SSF82708">
    <property type="entry name" value="R3H domain"/>
    <property type="match status" value="1"/>
</dbReference>
<dbReference type="OrthoDB" id="5979509at2759"/>
<dbReference type="AlphaFoldDB" id="A0A7J7JUA4"/>
<protein>
    <recommendedName>
        <fullName evidence="2">R3H domain-containing protein</fullName>
    </recommendedName>
</protein>
<gene>
    <name evidence="3" type="ORF">EB796_011747</name>
</gene>
<evidence type="ECO:0000313" key="4">
    <source>
        <dbReference type="Proteomes" id="UP000593567"/>
    </source>
</evidence>
<feature type="region of interest" description="Disordered" evidence="1">
    <location>
        <begin position="1"/>
        <end position="35"/>
    </location>
</feature>
<dbReference type="PANTHER" id="PTHR13498">
    <property type="entry name" value="SPERM ASSOCIATED ANTIGEN 7"/>
    <property type="match status" value="1"/>
</dbReference>
<dbReference type="InterPro" id="IPR001374">
    <property type="entry name" value="R3H_dom"/>
</dbReference>
<feature type="region of interest" description="Disordered" evidence="1">
    <location>
        <begin position="138"/>
        <end position="159"/>
    </location>
</feature>
<feature type="region of interest" description="Disordered" evidence="1">
    <location>
        <begin position="173"/>
        <end position="239"/>
    </location>
</feature>
<dbReference type="InterPro" id="IPR017330">
    <property type="entry name" value="SPAG7"/>
</dbReference>
<evidence type="ECO:0000259" key="2">
    <source>
        <dbReference type="PROSITE" id="PS51061"/>
    </source>
</evidence>
<dbReference type="PROSITE" id="PS51061">
    <property type="entry name" value="R3H"/>
    <property type="match status" value="1"/>
</dbReference>
<feature type="compositionally biased region" description="Basic and acidic residues" evidence="1">
    <location>
        <begin position="191"/>
        <end position="207"/>
    </location>
</feature>
<feature type="compositionally biased region" description="Low complexity" evidence="1">
    <location>
        <begin position="218"/>
        <end position="232"/>
    </location>
</feature>
<dbReference type="Gene3D" id="3.30.1370.50">
    <property type="entry name" value="R3H-like domain"/>
    <property type="match status" value="1"/>
</dbReference>